<dbReference type="Proteomes" id="UP000183038">
    <property type="component" value="Unassembled WGS sequence"/>
</dbReference>
<dbReference type="InterPro" id="IPR016047">
    <property type="entry name" value="M23ase_b-sheet_dom"/>
</dbReference>
<reference evidence="2 3" key="1">
    <citation type="submission" date="2016-10" db="EMBL/GenBank/DDBJ databases">
        <authorList>
            <person name="de Groot N.N."/>
        </authorList>
    </citation>
    <scope>NUCLEOTIDE SEQUENCE [LARGE SCALE GENOMIC DNA]</scope>
    <source>
        <strain evidence="2 3">MAR_2009_71</strain>
    </source>
</reference>
<evidence type="ECO:0000313" key="2">
    <source>
        <dbReference type="EMBL" id="SEC07716.1"/>
    </source>
</evidence>
<organism evidence="2 3">
    <name type="scientific">Maribacter dokdonensis</name>
    <dbReference type="NCBI Taxonomy" id="320912"/>
    <lineage>
        <taxon>Bacteria</taxon>
        <taxon>Pseudomonadati</taxon>
        <taxon>Bacteroidota</taxon>
        <taxon>Flavobacteriia</taxon>
        <taxon>Flavobacteriales</taxon>
        <taxon>Flavobacteriaceae</taxon>
        <taxon>Maribacter</taxon>
    </lineage>
</organism>
<feature type="domain" description="M23ase beta-sheet core" evidence="1">
    <location>
        <begin position="94"/>
        <end position="192"/>
    </location>
</feature>
<dbReference type="CDD" id="cd12797">
    <property type="entry name" value="M23_peptidase"/>
    <property type="match status" value="1"/>
</dbReference>
<dbReference type="AlphaFoldDB" id="A0A1H4PJU5"/>
<accession>A0A1H4PJU5</accession>
<dbReference type="Pfam" id="PF01551">
    <property type="entry name" value="Peptidase_M23"/>
    <property type="match status" value="1"/>
</dbReference>
<dbReference type="GO" id="GO:0004222">
    <property type="term" value="F:metalloendopeptidase activity"/>
    <property type="evidence" value="ECO:0007669"/>
    <property type="project" value="TreeGrafter"/>
</dbReference>
<dbReference type="PANTHER" id="PTHR21666">
    <property type="entry name" value="PEPTIDASE-RELATED"/>
    <property type="match status" value="1"/>
</dbReference>
<sequence>MNELQKVLDSYSLHSIGILDSTIPMNKYIPLDLSKSNEALLDVDITNPVTCQSYIDTVVKSKDGIVAYGGYLEERNLYADKDGFSAAHKPKRNIHLGIDFWTNADTKVLAPIDGKVHSFKNNNVVGDYGPTIILEHSLHHITFYTLYGHLSIESLTGLFKGKVFRAGETLAKLGTPDINVNYAPHLHFQIIRDLEGNEGDYPGVCAVENLQHYKFNCPNPNYLLKIKSSS</sequence>
<protein>
    <submittedName>
        <fullName evidence="2">Peptidase family M23</fullName>
    </submittedName>
</protein>
<name>A0A1H4PJU5_9FLAO</name>
<dbReference type="RefSeq" id="WP_074672798.1">
    <property type="nucleotide sequence ID" value="NZ_FNTB01000001.1"/>
</dbReference>
<dbReference type="OrthoDB" id="9801052at2"/>
<dbReference type="EMBL" id="FNTB01000001">
    <property type="protein sequence ID" value="SEC07716.1"/>
    <property type="molecule type" value="Genomic_DNA"/>
</dbReference>
<dbReference type="PANTHER" id="PTHR21666:SF270">
    <property type="entry name" value="MUREIN HYDROLASE ACTIVATOR ENVC"/>
    <property type="match status" value="1"/>
</dbReference>
<dbReference type="InterPro" id="IPR011055">
    <property type="entry name" value="Dup_hybrid_motif"/>
</dbReference>
<evidence type="ECO:0000313" key="3">
    <source>
        <dbReference type="Proteomes" id="UP000183038"/>
    </source>
</evidence>
<gene>
    <name evidence="2" type="ORF">SAMN05192540_2293</name>
</gene>
<evidence type="ECO:0000259" key="1">
    <source>
        <dbReference type="Pfam" id="PF01551"/>
    </source>
</evidence>
<dbReference type="Gene3D" id="2.70.70.10">
    <property type="entry name" value="Glucose Permease (Domain IIA)"/>
    <property type="match status" value="1"/>
</dbReference>
<proteinExistence type="predicted"/>
<dbReference type="InterPro" id="IPR050570">
    <property type="entry name" value="Cell_wall_metabolism_enzyme"/>
</dbReference>
<dbReference type="SUPFAM" id="SSF51261">
    <property type="entry name" value="Duplicated hybrid motif"/>
    <property type="match status" value="1"/>
</dbReference>